<accession>A0A087SVK2</accession>
<proteinExistence type="predicted"/>
<name>A0A087SVK2_STEMI</name>
<dbReference type="AlphaFoldDB" id="A0A087SVK2"/>
<comment type="subcellular location">
    <subcellularLocation>
        <location evidence="1">Membrane</location>
        <topology evidence="1">Multi-pass membrane protein</topology>
    </subcellularLocation>
</comment>
<gene>
    <name evidence="5" type="ORF">X975_06393</name>
</gene>
<keyword evidence="4" id="KW-0807">Transducer</keyword>
<reference evidence="5 6" key="1">
    <citation type="submission" date="2013-11" db="EMBL/GenBank/DDBJ databases">
        <title>Genome sequencing of Stegodyphus mimosarum.</title>
        <authorList>
            <person name="Bechsgaard J."/>
        </authorList>
    </citation>
    <scope>NUCLEOTIDE SEQUENCE [LARGE SCALE GENOMIC DNA]</scope>
</reference>
<keyword evidence="3 5" id="KW-0675">Receptor</keyword>
<evidence type="ECO:0000256" key="3">
    <source>
        <dbReference type="ARBA" id="ARBA00023170"/>
    </source>
</evidence>
<sequence length="61" mass="7189">MNSCVNPILYAFLSDNFRKAFRKVISCHPRNNHLRRRDYERTERDTGTCATKTTKVTNDIL</sequence>
<organism evidence="5 6">
    <name type="scientific">Stegodyphus mimosarum</name>
    <name type="common">African social velvet spider</name>
    <dbReference type="NCBI Taxonomy" id="407821"/>
    <lineage>
        <taxon>Eukaryota</taxon>
        <taxon>Metazoa</taxon>
        <taxon>Ecdysozoa</taxon>
        <taxon>Arthropoda</taxon>
        <taxon>Chelicerata</taxon>
        <taxon>Arachnida</taxon>
        <taxon>Araneae</taxon>
        <taxon>Araneomorphae</taxon>
        <taxon>Entelegynae</taxon>
        <taxon>Eresoidea</taxon>
        <taxon>Eresidae</taxon>
        <taxon>Stegodyphus</taxon>
    </lineage>
</organism>
<dbReference type="GO" id="GO:0004930">
    <property type="term" value="F:G protein-coupled receptor activity"/>
    <property type="evidence" value="ECO:0007669"/>
    <property type="project" value="UniProtKB-KW"/>
</dbReference>
<evidence type="ECO:0000313" key="5">
    <source>
        <dbReference type="EMBL" id="KFM56891.1"/>
    </source>
</evidence>
<evidence type="ECO:0000256" key="4">
    <source>
        <dbReference type="ARBA" id="ARBA00023224"/>
    </source>
</evidence>
<dbReference type="STRING" id="407821.A0A087SVK2"/>
<dbReference type="OrthoDB" id="2132067at2759"/>
<dbReference type="EMBL" id="KK112165">
    <property type="protein sequence ID" value="KFM56891.1"/>
    <property type="molecule type" value="Genomic_DNA"/>
</dbReference>
<keyword evidence="6" id="KW-1185">Reference proteome</keyword>
<dbReference type="GO" id="GO:0005886">
    <property type="term" value="C:plasma membrane"/>
    <property type="evidence" value="ECO:0007669"/>
    <property type="project" value="TreeGrafter"/>
</dbReference>
<feature type="non-terminal residue" evidence="5">
    <location>
        <position position="61"/>
    </location>
</feature>
<dbReference type="Gene3D" id="1.20.1070.10">
    <property type="entry name" value="Rhodopsin 7-helix transmembrane proteins"/>
    <property type="match status" value="1"/>
</dbReference>
<protein>
    <submittedName>
        <fullName evidence="5">Allatostatin-A receptor</fullName>
    </submittedName>
</protein>
<dbReference type="PANTHER" id="PTHR45695:SF9">
    <property type="entry name" value="LEUCOKININ RECEPTOR"/>
    <property type="match status" value="1"/>
</dbReference>
<dbReference type="Proteomes" id="UP000054359">
    <property type="component" value="Unassembled WGS sequence"/>
</dbReference>
<keyword evidence="2" id="KW-0297">G-protein coupled receptor</keyword>
<evidence type="ECO:0000256" key="1">
    <source>
        <dbReference type="ARBA" id="ARBA00004141"/>
    </source>
</evidence>
<dbReference type="SUPFAM" id="SSF81321">
    <property type="entry name" value="Family A G protein-coupled receptor-like"/>
    <property type="match status" value="1"/>
</dbReference>
<dbReference type="PANTHER" id="PTHR45695">
    <property type="entry name" value="LEUCOKININ RECEPTOR-RELATED"/>
    <property type="match status" value="1"/>
</dbReference>
<evidence type="ECO:0000256" key="2">
    <source>
        <dbReference type="ARBA" id="ARBA00023040"/>
    </source>
</evidence>
<evidence type="ECO:0000313" key="6">
    <source>
        <dbReference type="Proteomes" id="UP000054359"/>
    </source>
</evidence>